<dbReference type="AlphaFoldDB" id="A0A1M4W8P8"/>
<dbReference type="EMBL" id="FQUQ01000001">
    <property type="protein sequence ID" value="SHE77638.1"/>
    <property type="molecule type" value="Genomic_DNA"/>
</dbReference>
<organism evidence="1 2">
    <name type="scientific">Pedobacter caeni</name>
    <dbReference type="NCBI Taxonomy" id="288992"/>
    <lineage>
        <taxon>Bacteria</taxon>
        <taxon>Pseudomonadati</taxon>
        <taxon>Bacteroidota</taxon>
        <taxon>Sphingobacteriia</taxon>
        <taxon>Sphingobacteriales</taxon>
        <taxon>Sphingobacteriaceae</taxon>
        <taxon>Pedobacter</taxon>
    </lineage>
</organism>
<evidence type="ECO:0000313" key="2">
    <source>
        <dbReference type="Proteomes" id="UP000184287"/>
    </source>
</evidence>
<dbReference type="Gene3D" id="1.10.1200.20">
    <property type="entry name" value="Colicin E immunity protein"/>
    <property type="match status" value="1"/>
</dbReference>
<dbReference type="Proteomes" id="UP000184287">
    <property type="component" value="Unassembled WGS sequence"/>
</dbReference>
<accession>A0A1M4W8P8</accession>
<keyword evidence="2" id="KW-1185">Reference proteome</keyword>
<proteinExistence type="predicted"/>
<dbReference type="STRING" id="288992.SAMN04488522_1011180"/>
<reference evidence="2" key="1">
    <citation type="submission" date="2016-11" db="EMBL/GenBank/DDBJ databases">
        <authorList>
            <person name="Varghese N."/>
            <person name="Submissions S."/>
        </authorList>
    </citation>
    <scope>NUCLEOTIDE SEQUENCE [LARGE SCALE GENOMIC DNA]</scope>
    <source>
        <strain evidence="2">DSM 16990</strain>
    </source>
</reference>
<sequence length="72" mass="8213">MEKLTKEQLIGLVERIQNGEGDTEAENDELIDVFMDNVPDPDAVNYIFELEHQDLTPAQIVDKALAYRPIQL</sequence>
<dbReference type="InterPro" id="IPR035900">
    <property type="entry name" value="Colicin_E_sf"/>
</dbReference>
<name>A0A1M4W8P8_9SPHI</name>
<protein>
    <submittedName>
        <fullName evidence="1">Colicin immunity protein / pyocin immunity protein</fullName>
    </submittedName>
</protein>
<evidence type="ECO:0000313" key="1">
    <source>
        <dbReference type="EMBL" id="SHE77638.1"/>
    </source>
</evidence>
<gene>
    <name evidence="1" type="ORF">SAMN04488522_1011180</name>
</gene>